<dbReference type="PANTHER" id="PTHR15696:SF5">
    <property type="entry name" value="NONSENSE-MEDIATED MRNA DECAY FACTOR SMG7"/>
    <property type="match status" value="1"/>
</dbReference>
<dbReference type="Proteomes" id="UP000245119">
    <property type="component" value="Linkage Group LG11"/>
</dbReference>
<evidence type="ECO:0000256" key="3">
    <source>
        <dbReference type="SAM" id="MobiDB-lite"/>
    </source>
</evidence>
<dbReference type="STRING" id="400727.A0A2T7NMZ8"/>
<feature type="compositionally biased region" description="Low complexity" evidence="3">
    <location>
        <begin position="668"/>
        <end position="709"/>
    </location>
</feature>
<feature type="region of interest" description="Disordered" evidence="3">
    <location>
        <begin position="1116"/>
        <end position="1154"/>
    </location>
</feature>
<feature type="compositionally biased region" description="Basic and acidic residues" evidence="3">
    <location>
        <begin position="1140"/>
        <end position="1154"/>
    </location>
</feature>
<feature type="compositionally biased region" description="Polar residues" evidence="3">
    <location>
        <begin position="1254"/>
        <end position="1268"/>
    </location>
</feature>
<feature type="region of interest" description="Disordered" evidence="3">
    <location>
        <begin position="955"/>
        <end position="1049"/>
    </location>
</feature>
<dbReference type="SUPFAM" id="SSF48452">
    <property type="entry name" value="TPR-like"/>
    <property type="match status" value="1"/>
</dbReference>
<keyword evidence="1" id="KW-0866">Nonsense-mediated mRNA decay</keyword>
<feature type="domain" description="Telomerase activating protein Est1-like N-terminal" evidence="5">
    <location>
        <begin position="54"/>
        <end position="168"/>
    </location>
</feature>
<feature type="domain" description="DNA/RNA-binding" evidence="4">
    <location>
        <begin position="170"/>
        <end position="471"/>
    </location>
</feature>
<comment type="caution">
    <text evidence="6">The sequence shown here is derived from an EMBL/GenBank/DDBJ whole genome shotgun (WGS) entry which is preliminary data.</text>
</comment>
<name>A0A2T7NMZ8_POMCA</name>
<dbReference type="InterPro" id="IPR018834">
    <property type="entry name" value="DNA/RNA-bd_Est1-type"/>
</dbReference>
<feature type="compositionally biased region" description="Polar residues" evidence="3">
    <location>
        <begin position="1017"/>
        <end position="1030"/>
    </location>
</feature>
<feature type="compositionally biased region" description="Low complexity" evidence="3">
    <location>
        <begin position="955"/>
        <end position="964"/>
    </location>
</feature>
<sequence>MSSAAQVLRQAESLKATISESGKSIAELWVTRQRLEDLYKRLLLMDLEYALDKKVEQDLWNHAFKNQITTLQTQAKDKHNPKKSEVQANLNLFLETASGFYLQFLQLICSTFKLDLPFRRKSAAFGVMKEKCQIRAKITPPKKSSCLYICQYCLVHLGDIARYRQQVEQAQTFYRHAVNLSPQNGQPYNQLAILEVNRNNKLSSVFYYVRSLAVRHPFPVAATNLEKFYSKLIKDTSEFKGKMAQNEFVNAFLQFQALIHLSADFNRASYLCSRILSCLPAHLMSQTFSASVLVQCVAITIFTLNHVRHIPSGGDTNANFTNVANTKSAGSSGDGIGSGNMMNVNESVPKLMNQSEILLSDDEEKSIEILLRFTASVLELLVQHTPRIPSKARESPTLPAIQVLLQWLCHSPDIITSPIFCNSCLWGYLSKMLNTIQLMEDDKPRPNMAKYEEVPLPEDTELRCFQPIEKAHSKYSFSRIPVDGFPRGVEELVRCQRLVAEGVSIAEDFPELKMTFTQQGDPLTMHFSAPLPFKGNENSPSSQERRAKQNVAMQTIMKHGHAESMEVRGEKEAMCASQTSPKYLLGTITSEPQFMKHTASSGSLSSAGGSINNSGHLQSPPSAAQPSSAHPAQSSQMRGSSPFHGQSPRVASPMQSMGVSSLPPSPPQQQMQMSSVQVAQQKPLQQSKPQQQVVLPPSQLQSQQQQQQSAPFGTQGTFNICIAQPVNVRPSHPVSQMNAPATGSNAAHPFQGHLQNNMSFPSHSAPFQGHILVPNQTAVQSQGQMQGHPSQGQLQGHPGQSQSQNHAGQSQLGGHSGASHGQMQAHNYLGKGQGVPVVQGHLTEAQGSTKPGLPPAHLSQFQPFQMPFSGTSNEHFRTAPAPLGSPGVAGSQGDSSRMGQFQSGHGITGVSGTNSTGISQTATGAQNLHQNAAQLPLNPEMLSALRLASQISQHQQQALAHTQQMKMGGPLSHQQQQQQPLPSMSRAPIQRAPMMGQNPMAGPGPGSGPALGHFPGNLQQRSFSTGTGLSFPQAMRDPLQNSSLRHPNPHLQASLALGTQRGHDMGSSQMPRMPPPIPLPGQHALVGGGGFSSLSQPLFKDERVDGGRAFQTLSPLTIQPPKACPSDTRISTSFQGHAEGTPKPDKAETYAPDKREHEPVICRVEMPVAQPSGEYSLFASSSPWSMSLSSGGDSKSLSGSSQFSSQDSSLRNSPVVSFDSPTGQQYDALRYRGHVPEPWILQGSGYEEPKSRVQPPTSSLWSEASSMSPLERLLEQQRLQRQTDPH</sequence>
<evidence type="ECO:0000256" key="2">
    <source>
        <dbReference type="PROSITE-ProRule" id="PRU00339"/>
    </source>
</evidence>
<feature type="compositionally biased region" description="Polar residues" evidence="3">
    <location>
        <begin position="733"/>
        <end position="745"/>
    </location>
</feature>
<feature type="region of interest" description="Disordered" evidence="3">
    <location>
        <begin position="530"/>
        <end position="549"/>
    </location>
</feature>
<dbReference type="Pfam" id="PF10374">
    <property type="entry name" value="EST1"/>
    <property type="match status" value="1"/>
</dbReference>
<dbReference type="Pfam" id="PF10373">
    <property type="entry name" value="EST1_DNA_bind"/>
    <property type="match status" value="1"/>
</dbReference>
<proteinExistence type="predicted"/>
<accession>A0A2T7NMZ8</accession>
<feature type="compositionally biased region" description="Polar residues" evidence="3">
    <location>
        <begin position="892"/>
        <end position="920"/>
    </location>
</feature>
<protein>
    <recommendedName>
        <fullName evidence="8">DNA/RNA-binding domain-containing protein</fullName>
    </recommendedName>
</protein>
<feature type="compositionally biased region" description="Polar residues" evidence="3">
    <location>
        <begin position="753"/>
        <end position="762"/>
    </location>
</feature>
<feature type="region of interest" description="Disordered" evidence="3">
    <location>
        <begin position="845"/>
        <end position="920"/>
    </location>
</feature>
<feature type="compositionally biased region" description="Polar residues" evidence="3">
    <location>
        <begin position="774"/>
        <end position="823"/>
    </location>
</feature>
<dbReference type="GO" id="GO:0070034">
    <property type="term" value="F:telomerase RNA binding"/>
    <property type="evidence" value="ECO:0007669"/>
    <property type="project" value="TreeGrafter"/>
</dbReference>
<dbReference type="GO" id="GO:0000184">
    <property type="term" value="P:nuclear-transcribed mRNA catabolic process, nonsense-mediated decay"/>
    <property type="evidence" value="ECO:0007669"/>
    <property type="project" value="UniProtKB-KW"/>
</dbReference>
<feature type="region of interest" description="Disordered" evidence="3">
    <location>
        <begin position="732"/>
        <end position="823"/>
    </location>
</feature>
<dbReference type="PROSITE" id="PS50005">
    <property type="entry name" value="TPR"/>
    <property type="match status" value="1"/>
</dbReference>
<evidence type="ECO:0000259" key="4">
    <source>
        <dbReference type="Pfam" id="PF10373"/>
    </source>
</evidence>
<dbReference type="Gene3D" id="1.25.40.10">
    <property type="entry name" value="Tetratricopeptide repeat domain"/>
    <property type="match status" value="1"/>
</dbReference>
<feature type="repeat" description="TPR" evidence="2">
    <location>
        <begin position="151"/>
        <end position="184"/>
    </location>
</feature>
<evidence type="ECO:0000313" key="7">
    <source>
        <dbReference type="Proteomes" id="UP000245119"/>
    </source>
</evidence>
<feature type="region of interest" description="Disordered" evidence="3">
    <location>
        <begin position="597"/>
        <end position="712"/>
    </location>
</feature>
<feature type="compositionally biased region" description="Low complexity" evidence="3">
    <location>
        <begin position="599"/>
        <end position="636"/>
    </location>
</feature>
<evidence type="ECO:0008006" key="8">
    <source>
        <dbReference type="Google" id="ProtNLM"/>
    </source>
</evidence>
<feature type="compositionally biased region" description="Low complexity" evidence="3">
    <location>
        <begin position="1188"/>
        <end position="1213"/>
    </location>
</feature>
<organism evidence="6 7">
    <name type="scientific">Pomacea canaliculata</name>
    <name type="common">Golden apple snail</name>
    <dbReference type="NCBI Taxonomy" id="400727"/>
    <lineage>
        <taxon>Eukaryota</taxon>
        <taxon>Metazoa</taxon>
        <taxon>Spiralia</taxon>
        <taxon>Lophotrochozoa</taxon>
        <taxon>Mollusca</taxon>
        <taxon>Gastropoda</taxon>
        <taxon>Caenogastropoda</taxon>
        <taxon>Architaenioglossa</taxon>
        <taxon>Ampullarioidea</taxon>
        <taxon>Ampullariidae</taxon>
        <taxon>Pomacea</taxon>
    </lineage>
</organism>
<keyword evidence="2" id="KW-0802">TPR repeat</keyword>
<feature type="compositionally biased region" description="Polar residues" evidence="3">
    <location>
        <begin position="859"/>
        <end position="873"/>
    </location>
</feature>
<dbReference type="InterPro" id="IPR019734">
    <property type="entry name" value="TPR_rpt"/>
</dbReference>
<dbReference type="InterPro" id="IPR045153">
    <property type="entry name" value="Est1/Ebs1-like"/>
</dbReference>
<evidence type="ECO:0000256" key="1">
    <source>
        <dbReference type="ARBA" id="ARBA00023161"/>
    </source>
</evidence>
<reference evidence="6 7" key="1">
    <citation type="submission" date="2018-04" db="EMBL/GenBank/DDBJ databases">
        <title>The genome of golden apple snail Pomacea canaliculata provides insight into stress tolerance and invasive adaptation.</title>
        <authorList>
            <person name="Liu C."/>
            <person name="Liu B."/>
            <person name="Ren Y."/>
            <person name="Zhang Y."/>
            <person name="Wang H."/>
            <person name="Li S."/>
            <person name="Jiang F."/>
            <person name="Yin L."/>
            <person name="Zhang G."/>
            <person name="Qian W."/>
            <person name="Fan W."/>
        </authorList>
    </citation>
    <scope>NUCLEOTIDE SEQUENCE [LARGE SCALE GENOMIC DNA]</scope>
    <source>
        <strain evidence="6">SZHN2017</strain>
        <tissue evidence="6">Muscle</tissue>
    </source>
</reference>
<dbReference type="PANTHER" id="PTHR15696">
    <property type="entry name" value="SMG-7 SUPPRESSOR WITH MORPHOLOGICAL EFFECT ON GENITALIA PROTEIN 7"/>
    <property type="match status" value="1"/>
</dbReference>
<dbReference type="GO" id="GO:0042162">
    <property type="term" value="F:telomeric DNA binding"/>
    <property type="evidence" value="ECO:0007669"/>
    <property type="project" value="TreeGrafter"/>
</dbReference>
<dbReference type="InterPro" id="IPR011990">
    <property type="entry name" value="TPR-like_helical_dom_sf"/>
</dbReference>
<keyword evidence="7" id="KW-1185">Reference proteome</keyword>
<evidence type="ECO:0000313" key="6">
    <source>
        <dbReference type="EMBL" id="PVD22532.1"/>
    </source>
</evidence>
<feature type="region of interest" description="Disordered" evidence="3">
    <location>
        <begin position="1188"/>
        <end position="1222"/>
    </location>
</feature>
<dbReference type="OrthoDB" id="69928at2759"/>
<evidence type="ECO:0000259" key="5">
    <source>
        <dbReference type="Pfam" id="PF10374"/>
    </source>
</evidence>
<dbReference type="EMBL" id="PZQS01000011">
    <property type="protein sequence ID" value="PVD22532.1"/>
    <property type="molecule type" value="Genomic_DNA"/>
</dbReference>
<dbReference type="InterPro" id="IPR019458">
    <property type="entry name" value="Est1-like_N"/>
</dbReference>
<gene>
    <name evidence="6" type="ORF">C0Q70_18346</name>
</gene>
<feature type="region of interest" description="Disordered" evidence="3">
    <location>
        <begin position="1239"/>
        <end position="1268"/>
    </location>
</feature>
<dbReference type="GO" id="GO:0005697">
    <property type="term" value="C:telomerase holoenzyme complex"/>
    <property type="evidence" value="ECO:0007669"/>
    <property type="project" value="TreeGrafter"/>
</dbReference>